<dbReference type="EMBL" id="JACANG010000037">
    <property type="protein sequence ID" value="MDM1719997.1"/>
    <property type="molecule type" value="Genomic_DNA"/>
</dbReference>
<sequence length="46" mass="5097">MSAGGHKVDAGMMTHEEAIKIIQDAIEKLPTKKVVTQQDIQDFLDD</sequence>
<reference evidence="1" key="1">
    <citation type="submission" date="2020-06" db="EMBL/GenBank/DDBJ databases">
        <authorList>
            <person name="Dong N."/>
        </authorList>
    </citation>
    <scope>NUCLEOTIDE SEQUENCE</scope>
    <source>
        <strain evidence="1">DF49-4</strain>
    </source>
</reference>
<proteinExistence type="predicted"/>
<evidence type="ECO:0000313" key="1">
    <source>
        <dbReference type="EMBL" id="MDM1719997.1"/>
    </source>
</evidence>
<dbReference type="RefSeq" id="WP_286381465.1">
    <property type="nucleotide sequence ID" value="NZ_JACANG010000037.1"/>
</dbReference>
<gene>
    <name evidence="1" type="ORF">HX110_12885</name>
</gene>
<protein>
    <submittedName>
        <fullName evidence="1">Uncharacterized protein</fullName>
    </submittedName>
</protein>
<evidence type="ECO:0000313" key="2">
    <source>
        <dbReference type="Proteomes" id="UP001174419"/>
    </source>
</evidence>
<dbReference type="Proteomes" id="UP001174419">
    <property type="component" value="Unassembled WGS sequence"/>
</dbReference>
<accession>A0AB35M6V5</accession>
<organism evidence="1 2">
    <name type="scientific">Acinetobacter towneri</name>
    <dbReference type="NCBI Taxonomy" id="202956"/>
    <lineage>
        <taxon>Bacteria</taxon>
        <taxon>Pseudomonadati</taxon>
        <taxon>Pseudomonadota</taxon>
        <taxon>Gammaproteobacteria</taxon>
        <taxon>Moraxellales</taxon>
        <taxon>Moraxellaceae</taxon>
        <taxon>Acinetobacter</taxon>
    </lineage>
</organism>
<name>A0AB35M6V5_9GAMM</name>
<reference evidence="1" key="2">
    <citation type="journal article" date="2022" name="Sci. Total Environ.">
        <title>Prevalence, transmission, and molecular epidemiology of tet(X)-positive bacteria among humans, animals, and environmental niches in China: An epidemiological, and genomic-based study.</title>
        <authorList>
            <person name="Dong N."/>
            <person name="Zeng Y."/>
            <person name="Cai C."/>
            <person name="Sun C."/>
            <person name="Lu J."/>
            <person name="Liu C."/>
            <person name="Zhou H."/>
            <person name="Sun Q."/>
            <person name="Shu L."/>
            <person name="Wang H."/>
            <person name="Wang Y."/>
            <person name="Wang S."/>
            <person name="Wu C."/>
            <person name="Chan E.W."/>
            <person name="Chen G."/>
            <person name="Shen Z."/>
            <person name="Chen S."/>
            <person name="Zhang R."/>
        </authorList>
    </citation>
    <scope>NUCLEOTIDE SEQUENCE</scope>
    <source>
        <strain evidence="1">DF49-4</strain>
    </source>
</reference>
<dbReference type="AlphaFoldDB" id="A0AB35M6V5"/>
<comment type="caution">
    <text evidence="1">The sequence shown here is derived from an EMBL/GenBank/DDBJ whole genome shotgun (WGS) entry which is preliminary data.</text>
</comment>